<sequence>MSRRTMAMYREPSLHELTEFSRSGSGTPTKSRSASAVLNGGKAVSQNESTYITSFWYMLLGGSLFLVSSRDYPKQRVSCTSAYQSYQHNRAPGTDKM</sequence>
<organism evidence="2 3">
    <name type="scientific">Etheostoma spectabile</name>
    <name type="common">orangethroat darter</name>
    <dbReference type="NCBI Taxonomy" id="54343"/>
    <lineage>
        <taxon>Eukaryota</taxon>
        <taxon>Metazoa</taxon>
        <taxon>Chordata</taxon>
        <taxon>Craniata</taxon>
        <taxon>Vertebrata</taxon>
        <taxon>Euteleostomi</taxon>
        <taxon>Actinopterygii</taxon>
        <taxon>Neopterygii</taxon>
        <taxon>Teleostei</taxon>
        <taxon>Neoteleostei</taxon>
        <taxon>Acanthomorphata</taxon>
        <taxon>Eupercaria</taxon>
        <taxon>Perciformes</taxon>
        <taxon>Percoidei</taxon>
        <taxon>Percidae</taxon>
        <taxon>Etheostomatinae</taxon>
        <taxon>Etheostoma</taxon>
    </lineage>
</organism>
<dbReference type="AlphaFoldDB" id="A0A5J5D224"/>
<evidence type="ECO:0000313" key="2">
    <source>
        <dbReference type="EMBL" id="KAA8588778.1"/>
    </source>
</evidence>
<dbReference type="Proteomes" id="UP000327493">
    <property type="component" value="Chromosome 10"/>
</dbReference>
<protein>
    <submittedName>
        <fullName evidence="2">Uncharacterized protein</fullName>
    </submittedName>
</protein>
<comment type="caution">
    <text evidence="2">The sequence shown here is derived from an EMBL/GenBank/DDBJ whole genome shotgun (WGS) entry which is preliminary data.</text>
</comment>
<gene>
    <name evidence="2" type="ORF">FQN60_010123</name>
</gene>
<feature type="compositionally biased region" description="Polar residues" evidence="1">
    <location>
        <begin position="20"/>
        <end position="36"/>
    </location>
</feature>
<proteinExistence type="predicted"/>
<feature type="region of interest" description="Disordered" evidence="1">
    <location>
        <begin position="17"/>
        <end position="38"/>
    </location>
</feature>
<accession>A0A5J5D224</accession>
<reference evidence="2 3" key="1">
    <citation type="submission" date="2019-08" db="EMBL/GenBank/DDBJ databases">
        <title>A chromosome-level genome assembly, high-density linkage maps, and genome scans reveal the genomic architecture of hybrid incompatibilities underlying speciation via character displacement in darters (Percidae: Etheostominae).</title>
        <authorList>
            <person name="Moran R.L."/>
            <person name="Catchen J.M."/>
            <person name="Fuller R.C."/>
        </authorList>
    </citation>
    <scope>NUCLEOTIDE SEQUENCE [LARGE SCALE GENOMIC DNA]</scope>
    <source>
        <strain evidence="2">EspeVRDwgs_2016</strain>
        <tissue evidence="2">Muscle</tissue>
    </source>
</reference>
<name>A0A5J5D224_9PERO</name>
<evidence type="ECO:0000256" key="1">
    <source>
        <dbReference type="SAM" id="MobiDB-lite"/>
    </source>
</evidence>
<feature type="non-terminal residue" evidence="2">
    <location>
        <position position="97"/>
    </location>
</feature>
<evidence type="ECO:0000313" key="3">
    <source>
        <dbReference type="Proteomes" id="UP000327493"/>
    </source>
</evidence>
<keyword evidence="3" id="KW-1185">Reference proteome</keyword>
<dbReference type="EMBL" id="VOFY01000010">
    <property type="protein sequence ID" value="KAA8588778.1"/>
    <property type="molecule type" value="Genomic_DNA"/>
</dbReference>